<sequence length="220" mass="24485">MEYLSITYSMRAIKNPSYYLTGILSVNLSSDVLFSVKLRFPSTKIVLLVETVNTAEDSFCEGQNPSCPVHVHDTPSSVPRSRGQFLPTSHCNGFQQASKKEVEQPERLWMTQDPQNGSPSIPKKEEEYETEAGRYNIVSYRLNPFSLTCPLTVETDFESTASYWRFTPSITFPTGPGAQDSTFAVKTCPSVSTFQTSRIGCTLPMTNDQSQHNVDAVLSS</sequence>
<proteinExistence type="predicted"/>
<dbReference type="Proteomes" id="UP000243686">
    <property type="component" value="Unassembled WGS sequence"/>
</dbReference>
<dbReference type="AlphaFoldDB" id="A0A1S8XAY0"/>
<organism evidence="1 2">
    <name type="scientific">Opisthorchis viverrini</name>
    <name type="common">Southeast Asian liver fluke</name>
    <dbReference type="NCBI Taxonomy" id="6198"/>
    <lineage>
        <taxon>Eukaryota</taxon>
        <taxon>Metazoa</taxon>
        <taxon>Spiralia</taxon>
        <taxon>Lophotrochozoa</taxon>
        <taxon>Platyhelminthes</taxon>
        <taxon>Trematoda</taxon>
        <taxon>Digenea</taxon>
        <taxon>Opisthorchiida</taxon>
        <taxon>Opisthorchiata</taxon>
        <taxon>Opisthorchiidae</taxon>
        <taxon>Opisthorchis</taxon>
    </lineage>
</organism>
<name>A0A1S8XAY0_OPIVI</name>
<feature type="non-terminal residue" evidence="1">
    <location>
        <position position="220"/>
    </location>
</feature>
<protein>
    <submittedName>
        <fullName evidence="1">Uncharacterized protein</fullName>
    </submittedName>
</protein>
<dbReference type="EMBL" id="KV891480">
    <property type="protein sequence ID" value="OON23855.1"/>
    <property type="molecule type" value="Genomic_DNA"/>
</dbReference>
<evidence type="ECO:0000313" key="1">
    <source>
        <dbReference type="EMBL" id="OON23855.1"/>
    </source>
</evidence>
<accession>A0A1S8XAY0</accession>
<reference evidence="1 2" key="1">
    <citation type="submission" date="2015-03" db="EMBL/GenBank/DDBJ databases">
        <title>Draft genome of the nematode, Opisthorchis viverrini.</title>
        <authorList>
            <person name="Mitreva M."/>
        </authorList>
    </citation>
    <scope>NUCLEOTIDE SEQUENCE [LARGE SCALE GENOMIC DNA]</scope>
    <source>
        <strain evidence="1">Khon Kaen</strain>
    </source>
</reference>
<keyword evidence="2" id="KW-1185">Reference proteome</keyword>
<gene>
    <name evidence="1" type="ORF">X801_00225</name>
</gene>
<evidence type="ECO:0000313" key="2">
    <source>
        <dbReference type="Proteomes" id="UP000243686"/>
    </source>
</evidence>